<keyword evidence="2 3" id="KW-0808">Transferase</keyword>
<dbReference type="Pfam" id="PF03808">
    <property type="entry name" value="Glyco_tran_WecG"/>
    <property type="match status" value="1"/>
</dbReference>
<dbReference type="PANTHER" id="PTHR34136">
    <property type="match status" value="1"/>
</dbReference>
<dbReference type="NCBIfam" id="TIGR00696">
    <property type="entry name" value="wecG_tagA_cpsF"/>
    <property type="match status" value="1"/>
</dbReference>
<accession>A0A841ZJL5</accession>
<organism evidence="3 4">
    <name type="scientific">Listeria aquatica</name>
    <dbReference type="NCBI Taxonomy" id="1494960"/>
    <lineage>
        <taxon>Bacteria</taxon>
        <taxon>Bacillati</taxon>
        <taxon>Bacillota</taxon>
        <taxon>Bacilli</taxon>
        <taxon>Bacillales</taxon>
        <taxon>Listeriaceae</taxon>
        <taxon>Listeria</taxon>
    </lineage>
</organism>
<evidence type="ECO:0000313" key="4">
    <source>
        <dbReference type="Proteomes" id="UP000559885"/>
    </source>
</evidence>
<dbReference type="PANTHER" id="PTHR34136:SF1">
    <property type="entry name" value="UDP-N-ACETYL-D-MANNOSAMINURONIC ACID TRANSFERASE"/>
    <property type="match status" value="1"/>
</dbReference>
<sequence>MKEGRRFNFLGTYLDPLNMQETLARIERLILNRKPSQHVAMNAWKVNLLQKDIKLRRIINHSALISADGQAIVWAAKFLGYDIPERVAGIDLFQELVRLSAEKGWRVYYFGGEQAIVQKVICEHQKLYPNLQIAGFRNGYFEERDSVKIASEIHESNADILFVGFSSPKKEFWIHTYFEILQVPFVMGVGGSFDVVAGKTKRAPLVMQKTGLEWLYRFLQEPKRMAKRYLIGNLHFFHLVVKEKWRIEREKT</sequence>
<dbReference type="CDD" id="cd06533">
    <property type="entry name" value="Glyco_transf_WecG_TagA"/>
    <property type="match status" value="1"/>
</dbReference>
<keyword evidence="1" id="KW-0328">Glycosyltransferase</keyword>
<dbReference type="InterPro" id="IPR004629">
    <property type="entry name" value="WecG_TagA_CpsF"/>
</dbReference>
<dbReference type="EMBL" id="JAARRM010000001">
    <property type="protein sequence ID" value="MBC1520356.1"/>
    <property type="molecule type" value="Genomic_DNA"/>
</dbReference>
<evidence type="ECO:0000256" key="1">
    <source>
        <dbReference type="ARBA" id="ARBA00022676"/>
    </source>
</evidence>
<reference evidence="3 4" key="1">
    <citation type="submission" date="2020-03" db="EMBL/GenBank/DDBJ databases">
        <title>Soil Listeria distribution.</title>
        <authorList>
            <person name="Liao J."/>
            <person name="Wiedmann M."/>
        </authorList>
    </citation>
    <scope>NUCLEOTIDE SEQUENCE [LARGE SCALE GENOMIC DNA]</scope>
    <source>
        <strain evidence="3 4">FSL L7-1507</strain>
    </source>
</reference>
<gene>
    <name evidence="3" type="ORF">HB912_01700</name>
</gene>
<dbReference type="GO" id="GO:0016758">
    <property type="term" value="F:hexosyltransferase activity"/>
    <property type="evidence" value="ECO:0007669"/>
    <property type="project" value="TreeGrafter"/>
</dbReference>
<comment type="caution">
    <text evidence="3">The sequence shown here is derived from an EMBL/GenBank/DDBJ whole genome shotgun (WGS) entry which is preliminary data.</text>
</comment>
<dbReference type="Proteomes" id="UP000559885">
    <property type="component" value="Unassembled WGS sequence"/>
</dbReference>
<proteinExistence type="predicted"/>
<dbReference type="AlphaFoldDB" id="A0A841ZJL5"/>
<evidence type="ECO:0000313" key="3">
    <source>
        <dbReference type="EMBL" id="MBC1520356.1"/>
    </source>
</evidence>
<evidence type="ECO:0000256" key="2">
    <source>
        <dbReference type="ARBA" id="ARBA00022679"/>
    </source>
</evidence>
<protein>
    <submittedName>
        <fullName evidence="3">WecB/TagA/CpsF family glycosyltransferase</fullName>
    </submittedName>
</protein>
<name>A0A841ZJL5_9LIST</name>
<dbReference type="RefSeq" id="WP_185371935.1">
    <property type="nucleotide sequence ID" value="NZ_JAARRM010000001.1"/>
</dbReference>